<accession>A0A068CGG6</accession>
<sequence length="86" mass="10007">MNHIEIFRMVNNKYDDLVESENGEVTNLDVIKITAPKKMIHDFYYMSIHSCGLNAVDLISKFFPNSKLIFEDVDDISITYNLVKTF</sequence>
<dbReference type="EMBL" id="KJ817802">
    <property type="protein sequence ID" value="AID17975.1"/>
    <property type="molecule type" value="Genomic_DNA"/>
</dbReference>
<proteinExistence type="predicted"/>
<name>A0A068CGG6_9CAUD</name>
<dbReference type="GeneID" id="20283750"/>
<protein>
    <submittedName>
        <fullName evidence="1">Putative capsid protein</fullName>
    </submittedName>
</protein>
<gene>
    <name evidence="1" type="ORF">BPABA14_00610</name>
</gene>
<dbReference type="Proteomes" id="UP000027393">
    <property type="component" value="Segment"/>
</dbReference>
<keyword evidence="2" id="KW-1185">Reference proteome</keyword>
<dbReference type="KEGG" id="vg:20283750"/>
<evidence type="ECO:0000313" key="2">
    <source>
        <dbReference type="Proteomes" id="UP000027393"/>
    </source>
</evidence>
<evidence type="ECO:0000313" key="1">
    <source>
        <dbReference type="EMBL" id="AID17975.1"/>
    </source>
</evidence>
<dbReference type="RefSeq" id="YP_009055482.1">
    <property type="nucleotide sequence ID" value="NC_024785.1"/>
</dbReference>
<organism evidence="1 2">
    <name type="scientific">Acinetobacter phage YMC-13-01-C62</name>
    <dbReference type="NCBI Taxonomy" id="1505225"/>
    <lineage>
        <taxon>Viruses</taxon>
        <taxon>Duplodnaviria</taxon>
        <taxon>Heunggongvirae</taxon>
        <taxon>Uroviricota</taxon>
        <taxon>Caudoviricetes</taxon>
        <taxon>Obolenskvirus</taxon>
        <taxon>Obolenskvirus AbC62</taxon>
    </lineage>
</organism>
<reference evidence="1 2" key="1">
    <citation type="submission" date="2014-05" db="EMBL/GenBank/DDBJ databases">
        <title>Complete Genome Sequence of the Acinetobacter phage YMC/13/01/C62.</title>
        <authorList>
            <person name="Jeon J."/>
            <person name="Yong D."/>
            <person name="Lee K."/>
        </authorList>
    </citation>
    <scope>NUCLEOTIDE SEQUENCE [LARGE SCALE GENOMIC DNA]</scope>
</reference>